<dbReference type="InterPro" id="IPR001138">
    <property type="entry name" value="Zn2Cys6_DnaBD"/>
</dbReference>
<dbReference type="CDD" id="cd00067">
    <property type="entry name" value="GAL4"/>
    <property type="match status" value="1"/>
</dbReference>
<dbReference type="PANTHER" id="PTHR47424:SF3">
    <property type="entry name" value="REGULATORY PROTEIN GAL4"/>
    <property type="match status" value="1"/>
</dbReference>
<accession>A0A317XP80</accession>
<feature type="region of interest" description="Disordered" evidence="6">
    <location>
        <begin position="123"/>
        <end position="223"/>
    </location>
</feature>
<protein>
    <recommendedName>
        <fullName evidence="7">Zn(2)-C6 fungal-type domain-containing protein</fullName>
    </recommendedName>
</protein>
<reference evidence="8 9" key="1">
    <citation type="journal article" date="2018" name="Mol. Biol. Evol.">
        <title>Broad Genomic Sampling Reveals a Smut Pathogenic Ancestry of the Fungal Clade Ustilaginomycotina.</title>
        <authorList>
            <person name="Kijpornyongpan T."/>
            <person name="Mondo S.J."/>
            <person name="Barry K."/>
            <person name="Sandor L."/>
            <person name="Lee J."/>
            <person name="Lipzen A."/>
            <person name="Pangilinan J."/>
            <person name="LaButti K."/>
            <person name="Hainaut M."/>
            <person name="Henrissat B."/>
            <person name="Grigoriev I.V."/>
            <person name="Spatafora J.W."/>
            <person name="Aime M.C."/>
        </authorList>
    </citation>
    <scope>NUCLEOTIDE SEQUENCE [LARGE SCALE GENOMIC DNA]</scope>
    <source>
        <strain evidence="8 9">MCA 3645</strain>
    </source>
</reference>
<keyword evidence="3" id="KW-0238">DNA-binding</keyword>
<feature type="compositionally biased region" description="Low complexity" evidence="6">
    <location>
        <begin position="186"/>
        <end position="197"/>
    </location>
</feature>
<dbReference type="PROSITE" id="PS50048">
    <property type="entry name" value="ZN2_CY6_FUNGAL_2"/>
    <property type="match status" value="1"/>
</dbReference>
<feature type="compositionally biased region" description="Low complexity" evidence="6">
    <location>
        <begin position="964"/>
        <end position="974"/>
    </location>
</feature>
<dbReference type="SMART" id="SM00066">
    <property type="entry name" value="GAL4"/>
    <property type="match status" value="1"/>
</dbReference>
<dbReference type="PROSITE" id="PS00463">
    <property type="entry name" value="ZN2_CY6_FUNGAL_1"/>
    <property type="match status" value="1"/>
</dbReference>
<feature type="compositionally biased region" description="Low complexity" evidence="6">
    <location>
        <begin position="918"/>
        <end position="934"/>
    </location>
</feature>
<evidence type="ECO:0000313" key="8">
    <source>
        <dbReference type="EMBL" id="PWY99677.1"/>
    </source>
</evidence>
<feature type="region of interest" description="Disordered" evidence="6">
    <location>
        <begin position="956"/>
        <end position="1025"/>
    </location>
</feature>
<evidence type="ECO:0000313" key="9">
    <source>
        <dbReference type="Proteomes" id="UP000246740"/>
    </source>
</evidence>
<evidence type="ECO:0000256" key="2">
    <source>
        <dbReference type="ARBA" id="ARBA00023015"/>
    </source>
</evidence>
<proteinExistence type="predicted"/>
<name>A0A317XP80_9BASI</name>
<dbReference type="InterPro" id="IPR007219">
    <property type="entry name" value="XnlR_reg_dom"/>
</dbReference>
<dbReference type="InParanoid" id="A0A317XP80"/>
<sequence>MGFIKAEHTPQFGSGPINVGAADAQHGQFAFMPYGTGGFDHIHPHDLGKPGTSDGRSKVARACTECKSRKMRCDGGLPFCGRCITHSRTKSCAYVDPPKRSPITRQYVSSLEAQLEEARNKIAELESQKPTEAAEATEKKQGKVPESKARPSPMPLQNRSLTGEDAFIGSMPNIPTTPAKKRHRMSISSSDSDNITSRAPKSLSFDENSRPSAPDVIGGTKAADKSEDVFGGGNFVSLTSCNAALQIASQLSQGRVSAAEGDFQAGPPTLAGGYLAEQRRASGQTSLDVSCEGLAKASATGFNANRVSCQLLPNNVDFALWDNQSRSVAYNLMDAFFEFHHPSYPILHPPTFRAQLEGTLATPSSAGWPMLVNMVFAMGAFERKTSAGEADADEHFYQQAMALYDAVQFDKAEIISVQALTLMANYCQKKNLFSNAWMILGSAVRMAIALGLHSESALQAKSMSAFDKEFGRRLWYTLFTMEADTCISMARPNCLLGINADVAQPMNVDEAAMSPTSDELPSEVSEATISSTLSAHAKFAAEVCMPLQSRLMQGTNPAIEEIRAFDLKTEEFIDSLPAYMAEDYPGSKPAWFTLASSRLRWRCNNFRMVMFRPFLLSTAVAAAAARHRGSTRPELRPAVKQAVALCRRMANDNIRSISEFWDSHPHNQAMAWHAIYFLTQSAIVPLVSLLDEPGNADARDWISQLQTCVRLLTDMGLITPIGAKCKEAIESLAGALLQEPANATSVAESLLLSEWMSEAQAHVASSHETAPSELDPLVWSAHMLGTSSHGSDDGVFSGVPGHPTDPSLTMSLDSASSDGMSTAFDFARGVDGSPDEHRSSLAGSMDQWVAVRPDPSSRWPETAAVKIPERTDPWFALQAAQPGSSHHDDASSSLFGTSEQSVAAAPSQHGQHAHHHVSSQSQSQSQPQQQSQPHFEWHHATDPSSWWNMQYKQETSPATSYGFPPQQQPHSLPQQHHHQHQQPSQHMHRPPHHQVSRVPQSSCHRSERTPNRSSQPTFDRSLNHQPRHLSIRPASRLLSRLVSLYHLFVTLAIPVQSLLSDLSEFQMLLSSSCLPYPEAGFGVEHGQEYKYKRS</sequence>
<dbReference type="EMBL" id="KZ819194">
    <property type="protein sequence ID" value="PWY99677.1"/>
    <property type="molecule type" value="Genomic_DNA"/>
</dbReference>
<dbReference type="InterPro" id="IPR051127">
    <property type="entry name" value="Fungal_SecMet_Regulators"/>
</dbReference>
<keyword evidence="5" id="KW-0539">Nucleus</keyword>
<evidence type="ECO:0000256" key="1">
    <source>
        <dbReference type="ARBA" id="ARBA00022723"/>
    </source>
</evidence>
<keyword evidence="4" id="KW-0804">Transcription</keyword>
<dbReference type="GO" id="GO:0005634">
    <property type="term" value="C:nucleus"/>
    <property type="evidence" value="ECO:0007669"/>
    <property type="project" value="TreeGrafter"/>
</dbReference>
<feature type="compositionally biased region" description="Basic residues" evidence="6">
    <location>
        <begin position="975"/>
        <end position="995"/>
    </location>
</feature>
<dbReference type="Proteomes" id="UP000246740">
    <property type="component" value="Unassembled WGS sequence"/>
</dbReference>
<dbReference type="GO" id="GO:0008270">
    <property type="term" value="F:zinc ion binding"/>
    <property type="evidence" value="ECO:0007669"/>
    <property type="project" value="InterPro"/>
</dbReference>
<dbReference type="PANTHER" id="PTHR47424">
    <property type="entry name" value="REGULATORY PROTEIN GAL4"/>
    <property type="match status" value="1"/>
</dbReference>
<dbReference type="Pfam" id="PF00172">
    <property type="entry name" value="Zn_clus"/>
    <property type="match status" value="1"/>
</dbReference>
<organism evidence="8 9">
    <name type="scientific">Testicularia cyperi</name>
    <dbReference type="NCBI Taxonomy" id="1882483"/>
    <lineage>
        <taxon>Eukaryota</taxon>
        <taxon>Fungi</taxon>
        <taxon>Dikarya</taxon>
        <taxon>Basidiomycota</taxon>
        <taxon>Ustilaginomycotina</taxon>
        <taxon>Ustilaginomycetes</taxon>
        <taxon>Ustilaginales</taxon>
        <taxon>Anthracoideaceae</taxon>
        <taxon>Testicularia</taxon>
    </lineage>
</organism>
<feature type="domain" description="Zn(2)-C6 fungal-type" evidence="7">
    <location>
        <begin position="62"/>
        <end position="94"/>
    </location>
</feature>
<feature type="compositionally biased region" description="Polar residues" evidence="6">
    <location>
        <begin position="1011"/>
        <end position="1024"/>
    </location>
</feature>
<feature type="region of interest" description="Disordered" evidence="6">
    <location>
        <begin position="879"/>
        <end position="941"/>
    </location>
</feature>
<evidence type="ECO:0000256" key="6">
    <source>
        <dbReference type="SAM" id="MobiDB-lite"/>
    </source>
</evidence>
<dbReference type="SUPFAM" id="SSF57701">
    <property type="entry name" value="Zn2/Cys6 DNA-binding domain"/>
    <property type="match status" value="1"/>
</dbReference>
<dbReference type="STRING" id="1882483.A0A317XP80"/>
<dbReference type="InterPro" id="IPR036864">
    <property type="entry name" value="Zn2-C6_fun-type_DNA-bd_sf"/>
</dbReference>
<dbReference type="SMART" id="SM00906">
    <property type="entry name" value="Fungal_trans"/>
    <property type="match status" value="1"/>
</dbReference>
<dbReference type="GO" id="GO:0000978">
    <property type="term" value="F:RNA polymerase II cis-regulatory region sequence-specific DNA binding"/>
    <property type="evidence" value="ECO:0007669"/>
    <property type="project" value="TreeGrafter"/>
</dbReference>
<dbReference type="AlphaFoldDB" id="A0A317XP80"/>
<feature type="compositionally biased region" description="Basic and acidic residues" evidence="6">
    <location>
        <begin position="136"/>
        <end position="149"/>
    </location>
</feature>
<dbReference type="Pfam" id="PF04082">
    <property type="entry name" value="Fungal_trans"/>
    <property type="match status" value="1"/>
</dbReference>
<feature type="compositionally biased region" description="Polar residues" evidence="6">
    <location>
        <begin position="891"/>
        <end position="901"/>
    </location>
</feature>
<keyword evidence="9" id="KW-1185">Reference proteome</keyword>
<dbReference type="Gene3D" id="4.10.240.10">
    <property type="entry name" value="Zn(2)-C6 fungal-type DNA-binding domain"/>
    <property type="match status" value="1"/>
</dbReference>
<keyword evidence="2" id="KW-0805">Transcription regulation</keyword>
<evidence type="ECO:0000256" key="4">
    <source>
        <dbReference type="ARBA" id="ARBA00023163"/>
    </source>
</evidence>
<keyword evidence="1" id="KW-0479">Metal-binding</keyword>
<evidence type="ECO:0000256" key="3">
    <source>
        <dbReference type="ARBA" id="ARBA00023125"/>
    </source>
</evidence>
<evidence type="ECO:0000256" key="5">
    <source>
        <dbReference type="ARBA" id="ARBA00023242"/>
    </source>
</evidence>
<dbReference type="GO" id="GO:0006351">
    <property type="term" value="P:DNA-templated transcription"/>
    <property type="evidence" value="ECO:0007669"/>
    <property type="project" value="InterPro"/>
</dbReference>
<evidence type="ECO:0000259" key="7">
    <source>
        <dbReference type="PROSITE" id="PS50048"/>
    </source>
</evidence>
<dbReference type="CDD" id="cd12148">
    <property type="entry name" value="fungal_TF_MHR"/>
    <property type="match status" value="1"/>
</dbReference>
<dbReference type="GO" id="GO:0000435">
    <property type="term" value="P:positive regulation of transcription from RNA polymerase II promoter by galactose"/>
    <property type="evidence" value="ECO:0007669"/>
    <property type="project" value="TreeGrafter"/>
</dbReference>
<dbReference type="GO" id="GO:0000981">
    <property type="term" value="F:DNA-binding transcription factor activity, RNA polymerase II-specific"/>
    <property type="evidence" value="ECO:0007669"/>
    <property type="project" value="InterPro"/>
</dbReference>
<dbReference type="OrthoDB" id="3364175at2759"/>
<gene>
    <name evidence="8" type="ORF">BCV70DRAFT_206681</name>
</gene>